<accession>A6G8H3</accession>
<organism evidence="1 2">
    <name type="scientific">Plesiocystis pacifica SIR-1</name>
    <dbReference type="NCBI Taxonomy" id="391625"/>
    <lineage>
        <taxon>Bacteria</taxon>
        <taxon>Pseudomonadati</taxon>
        <taxon>Myxococcota</taxon>
        <taxon>Polyangia</taxon>
        <taxon>Nannocystales</taxon>
        <taxon>Nannocystaceae</taxon>
        <taxon>Plesiocystis</taxon>
    </lineage>
</organism>
<gene>
    <name evidence="1" type="ORF">PPSIR1_01612</name>
</gene>
<dbReference type="EMBL" id="ABCS01000039">
    <property type="protein sequence ID" value="EDM77883.1"/>
    <property type="molecule type" value="Genomic_DNA"/>
</dbReference>
<name>A6G8H3_9BACT</name>
<evidence type="ECO:0000313" key="1">
    <source>
        <dbReference type="EMBL" id="EDM77883.1"/>
    </source>
</evidence>
<sequence length="25" mass="2629">MVASVIWEAFQDGYEAGPASRAIGC</sequence>
<comment type="caution">
    <text evidence="1">The sequence shown here is derived from an EMBL/GenBank/DDBJ whole genome shotgun (WGS) entry which is preliminary data.</text>
</comment>
<protein>
    <submittedName>
        <fullName evidence="1">Uncharacterized protein</fullName>
    </submittedName>
</protein>
<dbReference type="AlphaFoldDB" id="A6G8H3"/>
<keyword evidence="2" id="KW-1185">Reference proteome</keyword>
<evidence type="ECO:0000313" key="2">
    <source>
        <dbReference type="Proteomes" id="UP000005801"/>
    </source>
</evidence>
<dbReference type="Proteomes" id="UP000005801">
    <property type="component" value="Unassembled WGS sequence"/>
</dbReference>
<proteinExistence type="predicted"/>
<reference evidence="1 2" key="1">
    <citation type="submission" date="2007-06" db="EMBL/GenBank/DDBJ databases">
        <authorList>
            <person name="Shimkets L."/>
            <person name="Ferriera S."/>
            <person name="Johnson J."/>
            <person name="Kravitz S."/>
            <person name="Beeson K."/>
            <person name="Sutton G."/>
            <person name="Rogers Y.-H."/>
            <person name="Friedman R."/>
            <person name="Frazier M."/>
            <person name="Venter J.C."/>
        </authorList>
    </citation>
    <scope>NUCLEOTIDE SEQUENCE [LARGE SCALE GENOMIC DNA]</scope>
    <source>
        <strain evidence="1 2">SIR-1</strain>
    </source>
</reference>